<protein>
    <submittedName>
        <fullName evidence="2">Uncharacterized protein</fullName>
    </submittedName>
</protein>
<comment type="caution">
    <text evidence="2">The sequence shown here is derived from an EMBL/GenBank/DDBJ whole genome shotgun (WGS) entry which is preliminary data.</text>
</comment>
<gene>
    <name evidence="2" type="ORF">RW1_005_01380</name>
</gene>
<accession>X0PKU3</accession>
<organism evidence="2 3">
    <name type="scientific">Rhodococcus wratislaviensis NBRC 100605</name>
    <dbReference type="NCBI Taxonomy" id="1219028"/>
    <lineage>
        <taxon>Bacteria</taxon>
        <taxon>Bacillati</taxon>
        <taxon>Actinomycetota</taxon>
        <taxon>Actinomycetes</taxon>
        <taxon>Mycobacteriales</taxon>
        <taxon>Nocardiaceae</taxon>
        <taxon>Rhodococcus</taxon>
    </lineage>
</organism>
<reference evidence="2 3" key="1">
    <citation type="submission" date="2014-02" db="EMBL/GenBank/DDBJ databases">
        <title>Whole genome shotgun sequence of Rhodococcus wratislaviensis NBRC 100605.</title>
        <authorList>
            <person name="Hosoyama A."/>
            <person name="Tsuchikane K."/>
            <person name="Yoshida I."/>
            <person name="Ohji S."/>
            <person name="Ichikawa N."/>
            <person name="Yamazoe A."/>
            <person name="Fujita N."/>
        </authorList>
    </citation>
    <scope>NUCLEOTIDE SEQUENCE [LARGE SCALE GENOMIC DNA]</scope>
    <source>
        <strain evidence="2 3">NBRC 100605</strain>
    </source>
</reference>
<feature type="region of interest" description="Disordered" evidence="1">
    <location>
        <begin position="1"/>
        <end position="22"/>
    </location>
</feature>
<dbReference type="AlphaFoldDB" id="X0PKU3"/>
<proteinExistence type="predicted"/>
<evidence type="ECO:0000313" key="3">
    <source>
        <dbReference type="Proteomes" id="UP000019491"/>
    </source>
</evidence>
<sequence length="83" mass="8556">MLPEASIAAPLRGRRRPREAETMGLPSLLGPACRMWNLAMALPPCGGAPGLELATASKRADTILAVGLGATRASTDEICAPTD</sequence>
<evidence type="ECO:0000256" key="1">
    <source>
        <dbReference type="SAM" id="MobiDB-lite"/>
    </source>
</evidence>
<dbReference type="EMBL" id="BAWF01000005">
    <property type="protein sequence ID" value="GAF43029.1"/>
    <property type="molecule type" value="Genomic_DNA"/>
</dbReference>
<keyword evidence="3" id="KW-1185">Reference proteome</keyword>
<dbReference type="Proteomes" id="UP000019491">
    <property type="component" value="Unassembled WGS sequence"/>
</dbReference>
<evidence type="ECO:0000313" key="2">
    <source>
        <dbReference type="EMBL" id="GAF43029.1"/>
    </source>
</evidence>
<name>X0PKU3_RHOWR</name>